<proteinExistence type="predicted"/>
<dbReference type="Proteomes" id="UP000001312">
    <property type="component" value="Unassembled WGS sequence"/>
</dbReference>
<protein>
    <submittedName>
        <fullName evidence="1">Uncharacterized protein</fullName>
    </submittedName>
</protein>
<keyword evidence="2" id="KW-1185">Reference proteome</keyword>
<dbReference type="KEGG" id="ssl:SS1G_13600"/>
<name>A7F7M0_SCLS1</name>
<accession>A7F7M0</accession>
<evidence type="ECO:0000313" key="1">
    <source>
        <dbReference type="EMBL" id="EDN98741.1"/>
    </source>
</evidence>
<gene>
    <name evidence="1" type="ORF">SS1G_13600</name>
</gene>
<reference evidence="2" key="1">
    <citation type="journal article" date="2011" name="PLoS Genet.">
        <title>Genomic analysis of the necrotrophic fungal pathogens Sclerotinia sclerotiorum and Botrytis cinerea.</title>
        <authorList>
            <person name="Amselem J."/>
            <person name="Cuomo C.A."/>
            <person name="van Kan J.A."/>
            <person name="Viaud M."/>
            <person name="Benito E.P."/>
            <person name="Couloux A."/>
            <person name="Coutinho P.M."/>
            <person name="de Vries R.P."/>
            <person name="Dyer P.S."/>
            <person name="Fillinger S."/>
            <person name="Fournier E."/>
            <person name="Gout L."/>
            <person name="Hahn M."/>
            <person name="Kohn L."/>
            <person name="Lapalu N."/>
            <person name="Plummer K.M."/>
            <person name="Pradier J.M."/>
            <person name="Quevillon E."/>
            <person name="Sharon A."/>
            <person name="Simon A."/>
            <person name="ten Have A."/>
            <person name="Tudzynski B."/>
            <person name="Tudzynski P."/>
            <person name="Wincker P."/>
            <person name="Andrew M."/>
            <person name="Anthouard V."/>
            <person name="Beever R.E."/>
            <person name="Beffa R."/>
            <person name="Benoit I."/>
            <person name="Bouzid O."/>
            <person name="Brault B."/>
            <person name="Chen Z."/>
            <person name="Choquer M."/>
            <person name="Collemare J."/>
            <person name="Cotton P."/>
            <person name="Danchin E.G."/>
            <person name="Da Silva C."/>
            <person name="Gautier A."/>
            <person name="Giraud C."/>
            <person name="Giraud T."/>
            <person name="Gonzalez C."/>
            <person name="Grossetete S."/>
            <person name="Guldener U."/>
            <person name="Henrissat B."/>
            <person name="Howlett B.J."/>
            <person name="Kodira C."/>
            <person name="Kretschmer M."/>
            <person name="Lappartient A."/>
            <person name="Leroch M."/>
            <person name="Levis C."/>
            <person name="Mauceli E."/>
            <person name="Neuveglise C."/>
            <person name="Oeser B."/>
            <person name="Pearson M."/>
            <person name="Poulain J."/>
            <person name="Poussereau N."/>
            <person name="Quesneville H."/>
            <person name="Rascle C."/>
            <person name="Schumacher J."/>
            <person name="Segurens B."/>
            <person name="Sexton A."/>
            <person name="Silva E."/>
            <person name="Sirven C."/>
            <person name="Soanes D.M."/>
            <person name="Talbot N.J."/>
            <person name="Templeton M."/>
            <person name="Yandava C."/>
            <person name="Yarden O."/>
            <person name="Zeng Q."/>
            <person name="Rollins J.A."/>
            <person name="Lebrun M.H."/>
            <person name="Dickman M."/>
        </authorList>
    </citation>
    <scope>NUCLEOTIDE SEQUENCE [LARGE SCALE GENOMIC DNA]</scope>
    <source>
        <strain evidence="2">ATCC 18683 / 1980 / Ss-1</strain>
    </source>
</reference>
<evidence type="ECO:0000313" key="2">
    <source>
        <dbReference type="Proteomes" id="UP000001312"/>
    </source>
</evidence>
<dbReference type="EMBL" id="CH476646">
    <property type="protein sequence ID" value="EDN98741.1"/>
    <property type="molecule type" value="Genomic_DNA"/>
</dbReference>
<dbReference type="InParanoid" id="A7F7M0"/>
<dbReference type="RefSeq" id="XP_001585361.1">
    <property type="nucleotide sequence ID" value="XM_001585311.1"/>
</dbReference>
<dbReference type="GeneID" id="5481438"/>
<organism evidence="1 2">
    <name type="scientific">Sclerotinia sclerotiorum (strain ATCC 18683 / 1980 / Ss-1)</name>
    <name type="common">White mold</name>
    <name type="synonym">Whetzelinia sclerotiorum</name>
    <dbReference type="NCBI Taxonomy" id="665079"/>
    <lineage>
        <taxon>Eukaryota</taxon>
        <taxon>Fungi</taxon>
        <taxon>Dikarya</taxon>
        <taxon>Ascomycota</taxon>
        <taxon>Pezizomycotina</taxon>
        <taxon>Leotiomycetes</taxon>
        <taxon>Helotiales</taxon>
        <taxon>Sclerotiniaceae</taxon>
        <taxon>Sclerotinia</taxon>
    </lineage>
</organism>
<dbReference type="AlphaFoldDB" id="A7F7M0"/>
<sequence>MLISVISILGPSLANSDARSEVPVALNFLNAVFNFVGTLRETDASCQSPGVWKFGIPALTLRGHAFIHDTSWRRNAPNNRMVCAARPRTYLKAYDRRSLWLLPGLYMNRAFGVKILPVGK</sequence>